<name>A0A8X6UL82_NEPPI</name>
<dbReference type="EMBL" id="BMAW01128502">
    <property type="protein sequence ID" value="GFU25720.1"/>
    <property type="molecule type" value="Genomic_DNA"/>
</dbReference>
<evidence type="ECO:0000313" key="2">
    <source>
        <dbReference type="Proteomes" id="UP000887013"/>
    </source>
</evidence>
<organism evidence="1 2">
    <name type="scientific">Nephila pilipes</name>
    <name type="common">Giant wood spider</name>
    <name type="synonym">Nephila maculata</name>
    <dbReference type="NCBI Taxonomy" id="299642"/>
    <lineage>
        <taxon>Eukaryota</taxon>
        <taxon>Metazoa</taxon>
        <taxon>Ecdysozoa</taxon>
        <taxon>Arthropoda</taxon>
        <taxon>Chelicerata</taxon>
        <taxon>Arachnida</taxon>
        <taxon>Araneae</taxon>
        <taxon>Araneomorphae</taxon>
        <taxon>Entelegynae</taxon>
        <taxon>Araneoidea</taxon>
        <taxon>Nephilidae</taxon>
        <taxon>Nephila</taxon>
    </lineage>
</organism>
<reference evidence="1" key="1">
    <citation type="submission" date="2020-08" db="EMBL/GenBank/DDBJ databases">
        <title>Multicomponent nature underlies the extraordinary mechanical properties of spider dragline silk.</title>
        <authorList>
            <person name="Kono N."/>
            <person name="Nakamura H."/>
            <person name="Mori M."/>
            <person name="Yoshida Y."/>
            <person name="Ohtoshi R."/>
            <person name="Malay A.D."/>
            <person name="Moran D.A.P."/>
            <person name="Tomita M."/>
            <person name="Numata K."/>
            <person name="Arakawa K."/>
        </authorList>
    </citation>
    <scope>NUCLEOTIDE SEQUENCE</scope>
</reference>
<proteinExistence type="predicted"/>
<evidence type="ECO:0000313" key="1">
    <source>
        <dbReference type="EMBL" id="GFU25720.1"/>
    </source>
</evidence>
<keyword evidence="2" id="KW-1185">Reference proteome</keyword>
<accession>A0A8X6UL82</accession>
<gene>
    <name evidence="1" type="ORF">NPIL_616291</name>
</gene>
<protein>
    <submittedName>
        <fullName evidence="1">Uncharacterized protein</fullName>
    </submittedName>
</protein>
<dbReference type="AlphaFoldDB" id="A0A8X6UL82"/>
<comment type="caution">
    <text evidence="1">The sequence shown here is derived from an EMBL/GenBank/DDBJ whole genome shotgun (WGS) entry which is preliminary data.</text>
</comment>
<dbReference type="Proteomes" id="UP000887013">
    <property type="component" value="Unassembled WGS sequence"/>
</dbReference>
<sequence length="91" mass="10407">MTRINDIMTRINDILTRINDIMTRINDILTRNKLVRLVLQATELGTLASRPLCSPSDTEGIVQSKEKLNPAVFKRLLVLLVFQNLIDKFRG</sequence>